<name>A0ABU7JJP9_9GAMM</name>
<gene>
    <name evidence="1" type="ORF">QWF21_16955</name>
</gene>
<protein>
    <submittedName>
        <fullName evidence="1">RES domain-containing protein</fullName>
    </submittedName>
</protein>
<comment type="caution">
    <text evidence="1">The sequence shown here is derived from an EMBL/GenBank/DDBJ whole genome shotgun (WGS) entry which is preliminary data.</text>
</comment>
<organism evidence="1 2">
    <name type="scientific">Alkalimonas mucilaginosa</name>
    <dbReference type="NCBI Taxonomy" id="3057676"/>
    <lineage>
        <taxon>Bacteria</taxon>
        <taxon>Pseudomonadati</taxon>
        <taxon>Pseudomonadota</taxon>
        <taxon>Gammaproteobacteria</taxon>
        <taxon>Alkalimonas</taxon>
    </lineage>
</organism>
<accession>A0ABU7JJP9</accession>
<feature type="non-terminal residue" evidence="1">
    <location>
        <position position="167"/>
    </location>
</feature>
<sequence>MLCCPNCFDDVYIRQIFPLYSDTEGDCELCGSKEQLLARPVFFKELFENIVDTYVPDSTGKSLVERFQEDWELFPLDRIDIRTAQLLLGEILDDGNIVRQKFSLPRSADDNISEKWDLFRYELKHQNRFFTEQKPDFETLTTLLQYIYLVPEELPNYWYRSRLSKGD</sequence>
<dbReference type="Proteomes" id="UP001339167">
    <property type="component" value="Unassembled WGS sequence"/>
</dbReference>
<evidence type="ECO:0000313" key="2">
    <source>
        <dbReference type="Proteomes" id="UP001339167"/>
    </source>
</evidence>
<keyword evidence="2" id="KW-1185">Reference proteome</keyword>
<reference evidence="1 2" key="1">
    <citation type="submission" date="2023-06" db="EMBL/GenBank/DDBJ databases">
        <title>Alkalimonas sp., MEB004 an alkaliphilic bacterium isolated from Lonar Lake, India.</title>
        <authorList>
            <person name="Joshi A."/>
            <person name="Thite S."/>
        </authorList>
    </citation>
    <scope>NUCLEOTIDE SEQUENCE [LARGE SCALE GENOMIC DNA]</scope>
    <source>
        <strain evidence="1 2">MEB004</strain>
    </source>
</reference>
<evidence type="ECO:0000313" key="1">
    <source>
        <dbReference type="EMBL" id="MEE2025932.1"/>
    </source>
</evidence>
<dbReference type="EMBL" id="JAUGZK010000019">
    <property type="protein sequence ID" value="MEE2025932.1"/>
    <property type="molecule type" value="Genomic_DNA"/>
</dbReference>
<proteinExistence type="predicted"/>